<feature type="compositionally biased region" description="Low complexity" evidence="9">
    <location>
        <begin position="399"/>
        <end position="408"/>
    </location>
</feature>
<evidence type="ECO:0000313" key="13">
    <source>
        <dbReference type="WBParaSite" id="TCONS_00016816.p1"/>
    </source>
</evidence>
<keyword evidence="2" id="KW-0479">Metal-binding</keyword>
<dbReference type="InterPro" id="IPR001164">
    <property type="entry name" value="ArfGAP_dom"/>
</dbReference>
<evidence type="ECO:0000256" key="1">
    <source>
        <dbReference type="ARBA" id="ARBA00022468"/>
    </source>
</evidence>
<dbReference type="Proteomes" id="UP000035681">
    <property type="component" value="Unplaced"/>
</dbReference>
<evidence type="ECO:0000256" key="8">
    <source>
        <dbReference type="PROSITE-ProRule" id="PRU00288"/>
    </source>
</evidence>
<proteinExistence type="predicted"/>
<evidence type="ECO:0000256" key="5">
    <source>
        <dbReference type="ARBA" id="ARBA00022833"/>
    </source>
</evidence>
<dbReference type="STRING" id="6248.A0A0K0ESS6"/>
<dbReference type="PRINTS" id="PR00405">
    <property type="entry name" value="REVINTRACTNG"/>
</dbReference>
<dbReference type="PROSITE" id="PS50297">
    <property type="entry name" value="ANK_REP_REGION"/>
    <property type="match status" value="1"/>
</dbReference>
<dbReference type="GO" id="GO:0032012">
    <property type="term" value="P:regulation of ARF protein signal transduction"/>
    <property type="evidence" value="ECO:0007669"/>
    <property type="project" value="InterPro"/>
</dbReference>
<dbReference type="GO" id="GO:0098793">
    <property type="term" value="C:presynapse"/>
    <property type="evidence" value="ECO:0007669"/>
    <property type="project" value="GOC"/>
</dbReference>
<dbReference type="GO" id="GO:0031267">
    <property type="term" value="F:small GTPase binding"/>
    <property type="evidence" value="ECO:0007669"/>
    <property type="project" value="TreeGrafter"/>
</dbReference>
<evidence type="ECO:0000256" key="2">
    <source>
        <dbReference type="ARBA" id="ARBA00022723"/>
    </source>
</evidence>
<dbReference type="PANTHER" id="PTHR46097">
    <property type="entry name" value="G PROTEIN-COUPLED RECEPTOR KINASE INTERACTING ARFGAP"/>
    <property type="match status" value="1"/>
</dbReference>
<evidence type="ECO:0000256" key="6">
    <source>
        <dbReference type="ARBA" id="ARBA00023043"/>
    </source>
</evidence>
<keyword evidence="5" id="KW-0862">Zinc</keyword>
<dbReference type="Pfam" id="PF01412">
    <property type="entry name" value="ArfGap"/>
    <property type="match status" value="1"/>
</dbReference>
<feature type="compositionally biased region" description="Basic and acidic residues" evidence="9">
    <location>
        <begin position="380"/>
        <end position="395"/>
    </location>
</feature>
<sequence length="715" mass="82378">MAIYNNHAVFSSWKCSDCDAEKPTWASINLAVLLCNDCASIHRDLGRHISQLTSLQKSYWSPYRLELLLYLYSNGSNNVWEYFLSDSSRNDHTNQKHFIKPKPDSTVTPIKERFIKEKYIEKKYASKGINESQSDLDMQLFACVRTCHVETTFRLLIHGANPNYVNYETGETPLHIAVKEGQLKQVELLCIYGANLYFNNNKEETPKDICQQNGNIDLLTRLLEIEFEMSDKISWFLCGKMPNHDKNIHFLIPDVVGSQLNEKQKLVIKKYTSQNNDLFNSISQDIFDEVERRINEKIWYAETKERHEKLGSIVNVISSFLPLNPLFPSFRNQRRQKLAKFDSNAFVYLLVCHLKETKKRYYGKDKNDIIRRSLKKELRSSQKSNEKSYSNHDYDECASVPSPESSSRLSERKISKTQSPLQKKFGSDIICNKEVEILQNVVKKQTETINNLSDVIISFSREMKVMQEKIDCVVEETATLQNDLSRLRAHVYMKDTQFANQTNAFIPKNSTFPSNNTTTSNVTQMFNTNYSLSKNMIPQSTLHLQQNNINSFKGHLPSENDIDYISNIEYNEKYVSSHTVPLQKDNSYNNVLLEKRTPPKNDKSRLLKDGLSKTKIVRFVDDLTSSIRSLQTELLKPSPFVYPHCEAVNTVVFNILNSVPKSLQRKSVVVLMQKLENSMYKLESICSNPNINVHEASLAAFALALAAKNLFLTCE</sequence>
<dbReference type="Gene3D" id="1.10.220.150">
    <property type="entry name" value="Arf GTPase activating protein"/>
    <property type="match status" value="1"/>
</dbReference>
<keyword evidence="4 8" id="KW-0863">Zinc-finger</keyword>
<dbReference type="GO" id="GO:0007420">
    <property type="term" value="P:brain development"/>
    <property type="evidence" value="ECO:0007669"/>
    <property type="project" value="InterPro"/>
</dbReference>
<keyword evidence="11" id="KW-1185">Reference proteome</keyword>
<evidence type="ECO:0000259" key="10">
    <source>
        <dbReference type="PROSITE" id="PS50115"/>
    </source>
</evidence>
<evidence type="ECO:0000256" key="7">
    <source>
        <dbReference type="PROSITE-ProRule" id="PRU00023"/>
    </source>
</evidence>
<dbReference type="InterPro" id="IPR037278">
    <property type="entry name" value="ARFGAP/RecO"/>
</dbReference>
<dbReference type="Pfam" id="PF12796">
    <property type="entry name" value="Ank_2"/>
    <property type="match status" value="1"/>
</dbReference>
<dbReference type="InterPro" id="IPR038508">
    <property type="entry name" value="ArfGAP_dom_sf"/>
</dbReference>
<dbReference type="GO" id="GO:0036465">
    <property type="term" value="P:synaptic vesicle recycling"/>
    <property type="evidence" value="ECO:0007669"/>
    <property type="project" value="TreeGrafter"/>
</dbReference>
<dbReference type="SMART" id="SM00105">
    <property type="entry name" value="ArfGap"/>
    <property type="match status" value="1"/>
</dbReference>
<dbReference type="GO" id="GO:0005096">
    <property type="term" value="F:GTPase activator activity"/>
    <property type="evidence" value="ECO:0007669"/>
    <property type="project" value="UniProtKB-KW"/>
</dbReference>
<accession>A0A0K0ESS6</accession>
<dbReference type="Gene3D" id="1.25.40.20">
    <property type="entry name" value="Ankyrin repeat-containing domain"/>
    <property type="match status" value="1"/>
</dbReference>
<evidence type="ECO:0000256" key="9">
    <source>
        <dbReference type="SAM" id="MobiDB-lite"/>
    </source>
</evidence>
<dbReference type="WBParaSite" id="TCONS_00016816.p1">
    <property type="protein sequence ID" value="TCONS_00016816.p1"/>
    <property type="gene ID" value="XLOC_011470"/>
</dbReference>
<evidence type="ECO:0000256" key="4">
    <source>
        <dbReference type="ARBA" id="ARBA00022771"/>
    </source>
</evidence>
<dbReference type="PROSITE" id="PS50088">
    <property type="entry name" value="ANK_REPEAT"/>
    <property type="match status" value="1"/>
</dbReference>
<dbReference type="SUPFAM" id="SSF57863">
    <property type="entry name" value="ArfGap/RecO-like zinc finger"/>
    <property type="match status" value="1"/>
</dbReference>
<dbReference type="InterPro" id="IPR047161">
    <property type="entry name" value="GIT-like"/>
</dbReference>
<dbReference type="Gene3D" id="1.20.120.330">
    <property type="entry name" value="Nucleotidyltransferases domain 2"/>
    <property type="match status" value="1"/>
</dbReference>
<dbReference type="AlphaFoldDB" id="A0A0K0ESS6"/>
<organism evidence="12">
    <name type="scientific">Strongyloides stercoralis</name>
    <name type="common">Threadworm</name>
    <dbReference type="NCBI Taxonomy" id="6248"/>
    <lineage>
        <taxon>Eukaryota</taxon>
        <taxon>Metazoa</taxon>
        <taxon>Ecdysozoa</taxon>
        <taxon>Nematoda</taxon>
        <taxon>Chromadorea</taxon>
        <taxon>Rhabditida</taxon>
        <taxon>Tylenchina</taxon>
        <taxon>Panagrolaimomorpha</taxon>
        <taxon>Strongyloidoidea</taxon>
        <taxon>Strongyloididae</taxon>
        <taxon>Strongyloides</taxon>
    </lineage>
</organism>
<evidence type="ECO:0000313" key="12">
    <source>
        <dbReference type="WBParaSite" id="SSTP_0001250600.1"/>
    </source>
</evidence>
<feature type="repeat" description="ANK" evidence="7">
    <location>
        <begin position="169"/>
        <end position="201"/>
    </location>
</feature>
<dbReference type="SMART" id="SM00555">
    <property type="entry name" value="GIT"/>
    <property type="match status" value="2"/>
</dbReference>
<dbReference type="SMART" id="SM00248">
    <property type="entry name" value="ANK"/>
    <property type="match status" value="2"/>
</dbReference>
<evidence type="ECO:0000256" key="3">
    <source>
        <dbReference type="ARBA" id="ARBA00022737"/>
    </source>
</evidence>
<evidence type="ECO:0000313" key="11">
    <source>
        <dbReference type="Proteomes" id="UP000035681"/>
    </source>
</evidence>
<dbReference type="InterPro" id="IPR002110">
    <property type="entry name" value="Ankyrin_rpt"/>
</dbReference>
<dbReference type="GO" id="GO:0008270">
    <property type="term" value="F:zinc ion binding"/>
    <property type="evidence" value="ECO:0007669"/>
    <property type="project" value="UniProtKB-KW"/>
</dbReference>
<keyword evidence="1" id="KW-0343">GTPase activation</keyword>
<feature type="region of interest" description="Disordered" evidence="9">
    <location>
        <begin position="380"/>
        <end position="419"/>
    </location>
</feature>
<keyword evidence="3" id="KW-0677">Repeat</keyword>
<dbReference type="Pfam" id="PF12205">
    <property type="entry name" value="GIT1_C"/>
    <property type="match status" value="1"/>
</dbReference>
<dbReference type="InterPro" id="IPR022018">
    <property type="entry name" value="GIT1_C"/>
</dbReference>
<dbReference type="InterPro" id="IPR013724">
    <property type="entry name" value="GIT_SHD"/>
</dbReference>
<dbReference type="WBParaSite" id="SSTP_0001250600.1">
    <property type="protein sequence ID" value="SSTP_0001250600.1"/>
    <property type="gene ID" value="SSTP_0001250600"/>
</dbReference>
<name>A0A0K0ESS6_STRER</name>
<dbReference type="PROSITE" id="PS50115">
    <property type="entry name" value="ARFGAP"/>
    <property type="match status" value="1"/>
</dbReference>
<dbReference type="InterPro" id="IPR036770">
    <property type="entry name" value="Ankyrin_rpt-contain_sf"/>
</dbReference>
<protein>
    <submittedName>
        <fullName evidence="12 13">Arf-GAP domain-containing protein</fullName>
    </submittedName>
</protein>
<dbReference type="PANTHER" id="PTHR46097:SF3">
    <property type="entry name" value="ARF GTPASE-ACTIVATING PROTEIN GIT"/>
    <property type="match status" value="1"/>
</dbReference>
<dbReference type="GO" id="GO:0008277">
    <property type="term" value="P:regulation of G protein-coupled receptor signaling pathway"/>
    <property type="evidence" value="ECO:0007669"/>
    <property type="project" value="TreeGrafter"/>
</dbReference>
<reference evidence="12" key="1">
    <citation type="submission" date="2015-08" db="UniProtKB">
        <authorList>
            <consortium name="WormBaseParasite"/>
        </authorList>
    </citation>
    <scope>IDENTIFICATION</scope>
</reference>
<keyword evidence="6 7" id="KW-0040">ANK repeat</keyword>
<feature type="domain" description="Arf-GAP" evidence="10">
    <location>
        <begin position="1"/>
        <end position="136"/>
    </location>
</feature>
<dbReference type="SUPFAM" id="SSF48403">
    <property type="entry name" value="Ankyrin repeat"/>
    <property type="match status" value="1"/>
</dbReference>